<dbReference type="GO" id="GO:0003723">
    <property type="term" value="F:RNA binding"/>
    <property type="evidence" value="ECO:0007669"/>
    <property type="project" value="InterPro"/>
</dbReference>
<feature type="repeat" description="PPR" evidence="2">
    <location>
        <begin position="68"/>
        <end position="102"/>
    </location>
</feature>
<dbReference type="PROSITE" id="PS51375">
    <property type="entry name" value="PPR"/>
    <property type="match status" value="4"/>
</dbReference>
<dbReference type="InterPro" id="IPR002885">
    <property type="entry name" value="PPR_rpt"/>
</dbReference>
<protein>
    <recommendedName>
        <fullName evidence="5">Pentatricopeptide repeat-containing protein</fullName>
    </recommendedName>
</protein>
<feature type="repeat" description="PPR" evidence="2">
    <location>
        <begin position="291"/>
        <end position="325"/>
    </location>
</feature>
<dbReference type="Proteomes" id="UP001408789">
    <property type="component" value="Unassembled WGS sequence"/>
</dbReference>
<name>A0AAP0CSM8_9ASTR</name>
<reference evidence="3 4" key="1">
    <citation type="submission" date="2024-04" db="EMBL/GenBank/DDBJ databases">
        <title>The reference genome of an endangered Asteraceae, Deinandra increscens subsp. villosa, native to the Central Coast of California.</title>
        <authorList>
            <person name="Guilliams M."/>
            <person name="Hasenstab-Lehman K."/>
            <person name="Meyer R."/>
            <person name="Mcevoy S."/>
        </authorList>
    </citation>
    <scope>NUCLEOTIDE SEQUENCE [LARGE SCALE GENOMIC DNA]</scope>
    <source>
        <tissue evidence="3">Leaf</tissue>
    </source>
</reference>
<evidence type="ECO:0000313" key="3">
    <source>
        <dbReference type="EMBL" id="KAK9058658.1"/>
    </source>
</evidence>
<dbReference type="AlphaFoldDB" id="A0AAP0CSM8"/>
<accession>A0AAP0CSM8</accession>
<feature type="repeat" description="PPR" evidence="2">
    <location>
        <begin position="260"/>
        <end position="290"/>
    </location>
</feature>
<feature type="repeat" description="PPR" evidence="2">
    <location>
        <begin position="395"/>
        <end position="429"/>
    </location>
</feature>
<dbReference type="PANTHER" id="PTHR47926">
    <property type="entry name" value="PENTATRICOPEPTIDE REPEAT-CONTAINING PROTEIN"/>
    <property type="match status" value="1"/>
</dbReference>
<evidence type="ECO:0008006" key="5">
    <source>
        <dbReference type="Google" id="ProtNLM"/>
    </source>
</evidence>
<dbReference type="PANTHER" id="PTHR47926:SF545">
    <property type="entry name" value="PENTACOTRIPEPTIDE-REPEAT REGION OF PRORP DOMAIN-CONTAINING PROTEIN"/>
    <property type="match status" value="1"/>
</dbReference>
<dbReference type="InterPro" id="IPR046960">
    <property type="entry name" value="PPR_At4g14850-like_plant"/>
</dbReference>
<dbReference type="EMBL" id="JBCNJP010000023">
    <property type="protein sequence ID" value="KAK9058658.1"/>
    <property type="molecule type" value="Genomic_DNA"/>
</dbReference>
<organism evidence="3 4">
    <name type="scientific">Deinandra increscens subsp. villosa</name>
    <dbReference type="NCBI Taxonomy" id="3103831"/>
    <lineage>
        <taxon>Eukaryota</taxon>
        <taxon>Viridiplantae</taxon>
        <taxon>Streptophyta</taxon>
        <taxon>Embryophyta</taxon>
        <taxon>Tracheophyta</taxon>
        <taxon>Spermatophyta</taxon>
        <taxon>Magnoliopsida</taxon>
        <taxon>eudicotyledons</taxon>
        <taxon>Gunneridae</taxon>
        <taxon>Pentapetalae</taxon>
        <taxon>asterids</taxon>
        <taxon>campanulids</taxon>
        <taxon>Asterales</taxon>
        <taxon>Asteraceae</taxon>
        <taxon>Asteroideae</taxon>
        <taxon>Heliantheae alliance</taxon>
        <taxon>Madieae</taxon>
        <taxon>Madiinae</taxon>
        <taxon>Deinandra</taxon>
    </lineage>
</organism>
<evidence type="ECO:0000256" key="1">
    <source>
        <dbReference type="ARBA" id="ARBA00022737"/>
    </source>
</evidence>
<dbReference type="Pfam" id="PF01535">
    <property type="entry name" value="PPR"/>
    <property type="match status" value="6"/>
</dbReference>
<evidence type="ECO:0000313" key="4">
    <source>
        <dbReference type="Proteomes" id="UP001408789"/>
    </source>
</evidence>
<dbReference type="SUPFAM" id="SSF48452">
    <property type="entry name" value="TPR-like"/>
    <property type="match status" value="1"/>
</dbReference>
<sequence length="458" mass="51734">MMVTKLTSFLNHQLTIKQVKHIHALILINGLNHLEPMIISQIITRRSNCSQTHIRYLRSIIRYSKHPNIVSRTSMVSFLYENGEFEEALADYLDMQRSGILPCGSSVASAIKACTRLGNRNGGKMLHGQVYGYGICGDVRVGTALVGFYEKVDDMENAKKVFDEMSERNAPCFVINRYLESGNLRMAERVFSETGKGDVDSWDSMVSWYTRTGDMEKAIATFGPMAVKTSFSWSAMITGYVDSGNMEIARNFYDVTPEQNSVSCVKMINGYSNDGDVESAREIFDEMEVKDDLLYNAMITCYAQNGRPDDALQLFDEMLQPNVNIRPSNMTLATIIYVCSQSGNLIFGSWIHERLMKQMRIEMDDHVCVALIELYAKCARLDKAYGLFHGLRKKHAGVYTILILACSRNGWKHDAIKLFEEMLEANICPDLVTFSGLLTALNHVGMVQEKSIHLNHDH</sequence>
<keyword evidence="1" id="KW-0677">Repeat</keyword>
<gene>
    <name evidence="3" type="ORF">SSX86_023500</name>
</gene>
<dbReference type="GO" id="GO:0009451">
    <property type="term" value="P:RNA modification"/>
    <property type="evidence" value="ECO:0007669"/>
    <property type="project" value="InterPro"/>
</dbReference>
<dbReference type="InterPro" id="IPR011990">
    <property type="entry name" value="TPR-like_helical_dom_sf"/>
</dbReference>
<dbReference type="Pfam" id="PF13041">
    <property type="entry name" value="PPR_2"/>
    <property type="match status" value="1"/>
</dbReference>
<evidence type="ECO:0000256" key="2">
    <source>
        <dbReference type="PROSITE-ProRule" id="PRU00708"/>
    </source>
</evidence>
<proteinExistence type="predicted"/>
<dbReference type="Gene3D" id="1.25.40.10">
    <property type="entry name" value="Tetratricopeptide repeat domain"/>
    <property type="match status" value="4"/>
</dbReference>
<keyword evidence="4" id="KW-1185">Reference proteome</keyword>
<dbReference type="NCBIfam" id="TIGR00756">
    <property type="entry name" value="PPR"/>
    <property type="match status" value="3"/>
</dbReference>
<comment type="caution">
    <text evidence="3">The sequence shown here is derived from an EMBL/GenBank/DDBJ whole genome shotgun (WGS) entry which is preliminary data.</text>
</comment>